<evidence type="ECO:0008006" key="4">
    <source>
        <dbReference type="Google" id="ProtNLM"/>
    </source>
</evidence>
<protein>
    <recommendedName>
        <fullName evidence="4">Secreted protein</fullName>
    </recommendedName>
</protein>
<keyword evidence="1" id="KW-0732">Signal</keyword>
<evidence type="ECO:0000313" key="2">
    <source>
        <dbReference type="EMBL" id="CAD5920937.1"/>
    </source>
</evidence>
<accession>A0A9W4CF53</accession>
<proteinExistence type="predicted"/>
<dbReference type="EMBL" id="LR882967">
    <property type="protein sequence ID" value="CAD5920937.1"/>
    <property type="molecule type" value="Genomic_DNA"/>
</dbReference>
<dbReference type="RefSeq" id="WP_254172979.1">
    <property type="nucleotide sequence ID" value="NZ_LR882967.1"/>
</dbReference>
<organism evidence="2 3">
    <name type="scientific">Planktothrix pseudagardhii</name>
    <dbReference type="NCBI Taxonomy" id="132604"/>
    <lineage>
        <taxon>Bacteria</taxon>
        <taxon>Bacillati</taxon>
        <taxon>Cyanobacteriota</taxon>
        <taxon>Cyanophyceae</taxon>
        <taxon>Oscillatoriophycideae</taxon>
        <taxon>Oscillatoriales</taxon>
        <taxon>Microcoleaceae</taxon>
        <taxon>Planktothrix</taxon>
    </lineage>
</organism>
<sequence length="152" mass="15872">MNKKAIILLLSGALALGGAVIKGSPNANANLPETPRINAYNTSIILKSNNPSIIAQSGDSPWNQRISPKTYTNPDTGQDLCFYYASSRWAPCPGQGDVIIRPQNAKCRGASTVNDVMLGCPASKCIIDQIGDNAERAMGIGSGGTPPCDGLP</sequence>
<gene>
    <name evidence="2" type="ORF">NO713_00658</name>
</gene>
<dbReference type="Proteomes" id="UP001153719">
    <property type="component" value="Chromosome"/>
</dbReference>
<name>A0A9W4CF53_9CYAN</name>
<dbReference type="KEGG" id="ppsu:NO713_00658"/>
<reference evidence="2" key="1">
    <citation type="submission" date="2020-09" db="EMBL/GenBank/DDBJ databases">
        <authorList>
            <person name="Blom J."/>
        </authorList>
    </citation>
    <scope>NUCLEOTIDE SEQUENCE</scope>
    <source>
        <strain evidence="2">No.713</strain>
    </source>
</reference>
<keyword evidence="3" id="KW-1185">Reference proteome</keyword>
<dbReference type="AlphaFoldDB" id="A0A9W4CF53"/>
<feature type="signal peptide" evidence="1">
    <location>
        <begin position="1"/>
        <end position="29"/>
    </location>
</feature>
<evidence type="ECO:0000313" key="3">
    <source>
        <dbReference type="Proteomes" id="UP001153719"/>
    </source>
</evidence>
<feature type="chain" id="PRO_5040800218" description="Secreted protein" evidence="1">
    <location>
        <begin position="30"/>
        <end position="152"/>
    </location>
</feature>
<evidence type="ECO:0000256" key="1">
    <source>
        <dbReference type="SAM" id="SignalP"/>
    </source>
</evidence>